<gene>
    <name evidence="2" type="ORF">RSOL_316250</name>
</gene>
<feature type="non-terminal residue" evidence="2">
    <location>
        <position position="133"/>
    </location>
</feature>
<accession>A0A0A1ULV4</accession>
<dbReference type="AlphaFoldDB" id="A0A0A1ULV4"/>
<evidence type="ECO:0000313" key="2">
    <source>
        <dbReference type="EMBL" id="EUC59516.1"/>
    </source>
</evidence>
<reference evidence="3" key="1">
    <citation type="journal article" date="2014" name="Genome Announc.">
        <title>Draft genome sequence of the plant-pathogenic soil fungus Rhizoctonia solani anastomosis group 3 strain Rhs1AP.</title>
        <authorList>
            <person name="Cubeta M.A."/>
            <person name="Thomas E."/>
            <person name="Dean R.A."/>
            <person name="Jabaji S."/>
            <person name="Neate S.M."/>
            <person name="Tavantzis S."/>
            <person name="Toda T."/>
            <person name="Vilgalys R."/>
            <person name="Bharathan N."/>
            <person name="Fedorova-Abrams N."/>
            <person name="Pakala S.B."/>
            <person name="Pakala S.M."/>
            <person name="Zafar N."/>
            <person name="Joardar V."/>
            <person name="Losada L."/>
            <person name="Nierman W.C."/>
        </authorList>
    </citation>
    <scope>NUCLEOTIDE SEQUENCE [LARGE SCALE GENOMIC DNA]</scope>
    <source>
        <strain evidence="3">AG-3</strain>
    </source>
</reference>
<dbReference type="EMBL" id="JATN01000321">
    <property type="protein sequence ID" value="EUC59516.1"/>
    <property type="molecule type" value="Genomic_DNA"/>
</dbReference>
<sequence length="133" mass="14985">MEVTQVLEWALQVLRKNNSKLPDGLRVIQEWIAYQSGHGQLTVSAAESLLKTFNFCLENNMLRAEAHDQDTASATRLPLTLDALRRKAGLTADRLKTSMRCAQKPPVKHSVKPLQWTTNRRISAQPAERISHA</sequence>
<name>A0A0A1ULV4_9AGAM</name>
<organism evidence="2 3">
    <name type="scientific">Rhizoctonia solani AG-3 Rhs1AP</name>
    <dbReference type="NCBI Taxonomy" id="1086054"/>
    <lineage>
        <taxon>Eukaryota</taxon>
        <taxon>Fungi</taxon>
        <taxon>Dikarya</taxon>
        <taxon>Basidiomycota</taxon>
        <taxon>Agaricomycotina</taxon>
        <taxon>Agaricomycetes</taxon>
        <taxon>Cantharellales</taxon>
        <taxon>Ceratobasidiaceae</taxon>
        <taxon>Rhizoctonia</taxon>
    </lineage>
</organism>
<evidence type="ECO:0000256" key="1">
    <source>
        <dbReference type="SAM" id="MobiDB-lite"/>
    </source>
</evidence>
<comment type="caution">
    <text evidence="2">The sequence shown here is derived from an EMBL/GenBank/DDBJ whole genome shotgun (WGS) entry which is preliminary data.</text>
</comment>
<feature type="region of interest" description="Disordered" evidence="1">
    <location>
        <begin position="103"/>
        <end position="133"/>
    </location>
</feature>
<proteinExistence type="predicted"/>
<dbReference type="Proteomes" id="UP000030108">
    <property type="component" value="Unassembled WGS sequence"/>
</dbReference>
<protein>
    <submittedName>
        <fullName evidence="2">Uncharacterized protein</fullName>
    </submittedName>
</protein>
<evidence type="ECO:0000313" key="3">
    <source>
        <dbReference type="Proteomes" id="UP000030108"/>
    </source>
</evidence>